<proteinExistence type="predicted"/>
<dbReference type="Proteomes" id="UP001044222">
    <property type="component" value="Unassembled WGS sequence"/>
</dbReference>
<dbReference type="EMBL" id="JAFIRN010000006">
    <property type="protein sequence ID" value="KAG5846762.1"/>
    <property type="molecule type" value="Genomic_DNA"/>
</dbReference>
<keyword evidence="2" id="KW-1185">Reference proteome</keyword>
<sequence length="104" mass="11999">MDYSTLTSLSSYACTVDGEMAHVVHYLTGKDSTETLVNKNNRRKYVVFSFSLPLQRLVAKNPLKMYRQFLALQHASRRMICSSARRQVENKVPEKQKLFQVPDS</sequence>
<accession>A0A9D3S1D1</accession>
<dbReference type="AlphaFoldDB" id="A0A9D3S1D1"/>
<comment type="caution">
    <text evidence="1">The sequence shown here is derived from an EMBL/GenBank/DDBJ whole genome shotgun (WGS) entry which is preliminary data.</text>
</comment>
<evidence type="ECO:0000313" key="2">
    <source>
        <dbReference type="Proteomes" id="UP001044222"/>
    </source>
</evidence>
<name>A0A9D3S1D1_ANGAN</name>
<reference evidence="1" key="1">
    <citation type="submission" date="2021-01" db="EMBL/GenBank/DDBJ databases">
        <title>A chromosome-scale assembly of European eel, Anguilla anguilla.</title>
        <authorList>
            <person name="Henkel C."/>
            <person name="Jong-Raadsen S.A."/>
            <person name="Dufour S."/>
            <person name="Weltzien F.-A."/>
            <person name="Palstra A.P."/>
            <person name="Pelster B."/>
            <person name="Spaink H.P."/>
            <person name="Van Den Thillart G.E."/>
            <person name="Jansen H."/>
            <person name="Zahm M."/>
            <person name="Klopp C."/>
            <person name="Cedric C."/>
            <person name="Louis A."/>
            <person name="Berthelot C."/>
            <person name="Parey E."/>
            <person name="Roest Crollius H."/>
            <person name="Montfort J."/>
            <person name="Robinson-Rechavi M."/>
            <person name="Bucao C."/>
            <person name="Bouchez O."/>
            <person name="Gislard M."/>
            <person name="Lluch J."/>
            <person name="Milhes M."/>
            <person name="Lampietro C."/>
            <person name="Lopez Roques C."/>
            <person name="Donnadieu C."/>
            <person name="Braasch I."/>
            <person name="Desvignes T."/>
            <person name="Postlethwait J."/>
            <person name="Bobe J."/>
            <person name="Guiguen Y."/>
            <person name="Dirks R."/>
        </authorList>
    </citation>
    <scope>NUCLEOTIDE SEQUENCE</scope>
    <source>
        <strain evidence="1">Tag_6206</strain>
        <tissue evidence="1">Liver</tissue>
    </source>
</reference>
<evidence type="ECO:0000313" key="1">
    <source>
        <dbReference type="EMBL" id="KAG5846762.1"/>
    </source>
</evidence>
<protein>
    <submittedName>
        <fullName evidence="1">Uncharacterized protein</fullName>
    </submittedName>
</protein>
<organism evidence="1 2">
    <name type="scientific">Anguilla anguilla</name>
    <name type="common">European freshwater eel</name>
    <name type="synonym">Muraena anguilla</name>
    <dbReference type="NCBI Taxonomy" id="7936"/>
    <lineage>
        <taxon>Eukaryota</taxon>
        <taxon>Metazoa</taxon>
        <taxon>Chordata</taxon>
        <taxon>Craniata</taxon>
        <taxon>Vertebrata</taxon>
        <taxon>Euteleostomi</taxon>
        <taxon>Actinopterygii</taxon>
        <taxon>Neopterygii</taxon>
        <taxon>Teleostei</taxon>
        <taxon>Anguilliformes</taxon>
        <taxon>Anguillidae</taxon>
        <taxon>Anguilla</taxon>
    </lineage>
</organism>
<gene>
    <name evidence="1" type="ORF">ANANG_G00118400</name>
</gene>